<dbReference type="AlphaFoldDB" id="A0A512C0R6"/>
<dbReference type="RefSeq" id="WP_147022680.1">
    <property type="nucleotide sequence ID" value="NZ_BJYU01000127.1"/>
</dbReference>
<keyword evidence="2" id="KW-1185">Reference proteome</keyword>
<gene>
    <name evidence="1" type="ORF">MAE02_55040</name>
</gene>
<evidence type="ECO:0000313" key="1">
    <source>
        <dbReference type="EMBL" id="GEO17808.1"/>
    </source>
</evidence>
<reference evidence="1 2" key="1">
    <citation type="submission" date="2019-07" db="EMBL/GenBank/DDBJ databases">
        <title>Whole genome shotgun sequence of Microvirga aerophila NBRC 106136.</title>
        <authorList>
            <person name="Hosoyama A."/>
            <person name="Uohara A."/>
            <person name="Ohji S."/>
            <person name="Ichikawa N."/>
        </authorList>
    </citation>
    <scope>NUCLEOTIDE SEQUENCE [LARGE SCALE GENOMIC DNA]</scope>
    <source>
        <strain evidence="1 2">NBRC 106136</strain>
    </source>
</reference>
<dbReference type="Proteomes" id="UP000321085">
    <property type="component" value="Unassembled WGS sequence"/>
</dbReference>
<sequence length="409" mass="43651">MARTYQELLSDLAHRESSNQYDFINSLGYAGAYQFGEAALQAIGYYAADGTNGHPYDWNGGWTGKDGIDTLSEWLANPAVQDKAVGEWFTYLWTTEIKNLDLQKYVGQTINGVKITESGILAGAHLVGAGAVATYLNSGGTEVPADPSGTPVSEYIGEFSGYAVDPVFGTATMRINWLYLTQGPGGIPIPTYGEFGGPNWSGGKFVGDVEPGDYTVQPEDTLDQLFLFHDQAYDQPDTFDRALADIKLIQSIQALPADAVSGEGDLYAGWAVLAMLYQIAVVNKHPGLLLALDLNDTVQDAADLIAQGSISPEPNEVVGLVEWFGETAKGLADLVFPIILKDLLFDFISEDALIFVTQAADAGNEAPDLNDLGDLLGKDTIANLIPDAGSDAEAITVPAVIQEVGDLLI</sequence>
<proteinExistence type="predicted"/>
<comment type="caution">
    <text evidence="1">The sequence shown here is derived from an EMBL/GenBank/DDBJ whole genome shotgun (WGS) entry which is preliminary data.</text>
</comment>
<organism evidence="1 2">
    <name type="scientific">Microvirga aerophila</name>
    <dbReference type="NCBI Taxonomy" id="670291"/>
    <lineage>
        <taxon>Bacteria</taxon>
        <taxon>Pseudomonadati</taxon>
        <taxon>Pseudomonadota</taxon>
        <taxon>Alphaproteobacteria</taxon>
        <taxon>Hyphomicrobiales</taxon>
        <taxon>Methylobacteriaceae</taxon>
        <taxon>Microvirga</taxon>
    </lineage>
</organism>
<name>A0A512C0R6_9HYPH</name>
<accession>A0A512C0R6</accession>
<protein>
    <submittedName>
        <fullName evidence="1">Uncharacterized protein</fullName>
    </submittedName>
</protein>
<dbReference type="EMBL" id="BJYU01000127">
    <property type="protein sequence ID" value="GEO17808.1"/>
    <property type="molecule type" value="Genomic_DNA"/>
</dbReference>
<evidence type="ECO:0000313" key="2">
    <source>
        <dbReference type="Proteomes" id="UP000321085"/>
    </source>
</evidence>